<keyword evidence="2" id="KW-1185">Reference proteome</keyword>
<name>A0ABT6GMQ2_MYCGU</name>
<organism evidence="1 2">
    <name type="scientific">Mycolicibacterium gadium</name>
    <name type="common">Mycobacterium gadium</name>
    <dbReference type="NCBI Taxonomy" id="1794"/>
    <lineage>
        <taxon>Bacteria</taxon>
        <taxon>Bacillati</taxon>
        <taxon>Actinomycetota</taxon>
        <taxon>Actinomycetes</taxon>
        <taxon>Mycobacteriales</taxon>
        <taxon>Mycobacteriaceae</taxon>
        <taxon>Mycolicibacterium</taxon>
    </lineage>
</organism>
<reference evidence="1" key="1">
    <citation type="journal article" date="2023" name="Environ. Microbiol.">
        <title>The 2-methylpropene degradation pathway in Mycobacteriaceae family strains.</title>
        <authorList>
            <person name="Helbich S."/>
            <person name="Barrantes I."/>
            <person name="Dos Anjos Borges L.G."/>
            <person name="Pieper D.H."/>
            <person name="Vainshtein Y."/>
            <person name="Sohn K."/>
            <person name="Engesser K.H."/>
        </authorList>
    </citation>
    <scope>NUCLEOTIDE SEQUENCE</scope>
    <source>
        <strain evidence="1">IBE100</strain>
    </source>
</reference>
<comment type="caution">
    <text evidence="1">The sequence shown here is derived from an EMBL/GenBank/DDBJ whole genome shotgun (WGS) entry which is preliminary data.</text>
</comment>
<dbReference type="RefSeq" id="WP_278220402.1">
    <property type="nucleotide sequence ID" value="NZ_JAKZMO010000005.1"/>
</dbReference>
<protein>
    <submittedName>
        <fullName evidence="1">Uncharacterized protein</fullName>
    </submittedName>
</protein>
<gene>
    <name evidence="1" type="ORF">MNO81_07175</name>
</gene>
<evidence type="ECO:0000313" key="1">
    <source>
        <dbReference type="EMBL" id="MDG5482577.1"/>
    </source>
</evidence>
<dbReference type="EMBL" id="JAKZMO010000005">
    <property type="protein sequence ID" value="MDG5482577.1"/>
    <property type="molecule type" value="Genomic_DNA"/>
</dbReference>
<proteinExistence type="predicted"/>
<evidence type="ECO:0000313" key="2">
    <source>
        <dbReference type="Proteomes" id="UP001154266"/>
    </source>
</evidence>
<accession>A0ABT6GMQ2</accession>
<sequence length="71" mass="7766">MSGYWKSVEVAVPVNMHPVHINSFITAEIHILARRAGEAVANVRIGAPREPRGDFIAWSASYLPEPKVIAA</sequence>
<dbReference type="Proteomes" id="UP001154266">
    <property type="component" value="Unassembled WGS sequence"/>
</dbReference>